<evidence type="ECO:0000256" key="1">
    <source>
        <dbReference type="ARBA" id="ARBA00004141"/>
    </source>
</evidence>
<feature type="transmembrane region" description="Helical" evidence="7">
    <location>
        <begin position="139"/>
        <end position="160"/>
    </location>
</feature>
<accession>A0A0A1T661</accession>
<dbReference type="GO" id="GO:0016020">
    <property type="term" value="C:membrane"/>
    <property type="evidence" value="ECO:0007669"/>
    <property type="project" value="UniProtKB-SubCell"/>
</dbReference>
<feature type="transmembrane region" description="Helical" evidence="7">
    <location>
        <begin position="285"/>
        <end position="305"/>
    </location>
</feature>
<feature type="transmembrane region" description="Helical" evidence="7">
    <location>
        <begin position="427"/>
        <end position="449"/>
    </location>
</feature>
<gene>
    <name evidence="9" type="ORF">VHEMI01888</name>
</gene>
<dbReference type="HOGENOM" id="CLU_016053_1_0_1"/>
<dbReference type="AlphaFoldDB" id="A0A0A1T661"/>
<proteinExistence type="inferred from homology"/>
<evidence type="ECO:0000256" key="7">
    <source>
        <dbReference type="SAM" id="Phobius"/>
    </source>
</evidence>
<protein>
    <recommendedName>
        <fullName evidence="8">Amino acid transporter transmembrane domain-containing protein</fullName>
    </recommendedName>
</protein>
<dbReference type="InterPro" id="IPR013057">
    <property type="entry name" value="AA_transpt_TM"/>
</dbReference>
<name>A0A0A1T661_9HYPO</name>
<dbReference type="EMBL" id="CDHN01000001">
    <property type="protein sequence ID" value="CEJ81777.1"/>
    <property type="molecule type" value="Genomic_DNA"/>
</dbReference>
<dbReference type="Proteomes" id="UP000039046">
    <property type="component" value="Unassembled WGS sequence"/>
</dbReference>
<dbReference type="PANTHER" id="PTHR22950">
    <property type="entry name" value="AMINO ACID TRANSPORTER"/>
    <property type="match status" value="1"/>
</dbReference>
<feature type="transmembrane region" description="Helical" evidence="7">
    <location>
        <begin position="221"/>
        <end position="241"/>
    </location>
</feature>
<feature type="transmembrane region" description="Helical" evidence="7">
    <location>
        <begin position="469"/>
        <end position="489"/>
    </location>
</feature>
<feature type="transmembrane region" description="Helical" evidence="7">
    <location>
        <begin position="342"/>
        <end position="366"/>
    </location>
</feature>
<evidence type="ECO:0000256" key="6">
    <source>
        <dbReference type="SAM" id="MobiDB-lite"/>
    </source>
</evidence>
<evidence type="ECO:0000256" key="5">
    <source>
        <dbReference type="ARBA" id="ARBA00023136"/>
    </source>
</evidence>
<comment type="similarity">
    <text evidence="2">Belongs to the amino acid/polyamine transporter 2 family.</text>
</comment>
<dbReference type="Pfam" id="PF01490">
    <property type="entry name" value="Aa_trans"/>
    <property type="match status" value="1"/>
</dbReference>
<reference evidence="9 10" key="1">
    <citation type="journal article" date="2015" name="Genome Announc.">
        <title>Draft Genome Sequence and Gene Annotation of the Entomopathogenic Fungus Verticillium hemipterigenum.</title>
        <authorList>
            <person name="Horn F."/>
            <person name="Habel A."/>
            <person name="Scharf D.H."/>
            <person name="Dworschak J."/>
            <person name="Brakhage A.A."/>
            <person name="Guthke R."/>
            <person name="Hertweck C."/>
            <person name="Linde J."/>
        </authorList>
    </citation>
    <scope>NUCLEOTIDE SEQUENCE [LARGE SCALE GENOMIC DNA]</scope>
</reference>
<keyword evidence="10" id="KW-1185">Reference proteome</keyword>
<comment type="subcellular location">
    <subcellularLocation>
        <location evidence="1">Membrane</location>
        <topology evidence="1">Multi-pass membrane protein</topology>
    </subcellularLocation>
</comment>
<keyword evidence="4 7" id="KW-1133">Transmembrane helix</keyword>
<keyword evidence="5 7" id="KW-0472">Membrane</keyword>
<evidence type="ECO:0000313" key="9">
    <source>
        <dbReference type="EMBL" id="CEJ81777.1"/>
    </source>
</evidence>
<sequence length="604" mass="66474">MTDDKATTPDNNKVITDVDPATVSEKDDVHHPINLHDPSVTFIEYQYWAKITREEERVANLEYLRQRKAEPLADSIKKHLGFSGKKEEPKTDAPLAITDSAAAVAAGGAKEASGAEADKIMVAPSEGEWKQASRALRTASWGACFYLITTDILGPLSTPWSFAQTGYGPGVLLYTVFGATAGYSAFVMWKTFLGLDSDRFPLRSYGDIFFRLFGPTTRHSVNIALAIQMILSVCALILGQGQSITQMSRGESGSQGICFVACMVIFMAAGMLFAQIRSYQHFSRLAFIAVLSNLGIIILSCVVVTRHGPNFLATSKSFGPQFGEGPIHTYAWTPPSDMTTGGVGFVASLNGLNQAIYSYGGCLVFISFMSEMRHPMDFWKAIICAESFIYCMYLFFGIYVYSFHGQFTYNPIQQGLTPYRFQTAANAMYFVSGLIAAALYANIGFKVVYVEVFQEIFKFPPLSERKGQIAWIVSIPVYFSIAFVIAAAIPQFSYVSGLIAALFILTFTYTLPAIMGMAYWIQKDAVLPEEVFDPVSRTVTFVDSGFKRWSRGFWKKPIMHTWNFLYMLGAIATTILGVYSSVVQLIDAFNGGSAASSFGCEAAV</sequence>
<dbReference type="STRING" id="1531966.A0A0A1T661"/>
<dbReference type="GO" id="GO:0015179">
    <property type="term" value="F:L-amino acid transmembrane transporter activity"/>
    <property type="evidence" value="ECO:0007669"/>
    <property type="project" value="TreeGrafter"/>
</dbReference>
<feature type="domain" description="Amino acid transporter transmembrane" evidence="8">
    <location>
        <begin position="138"/>
        <end position="523"/>
    </location>
</feature>
<evidence type="ECO:0000256" key="2">
    <source>
        <dbReference type="ARBA" id="ARBA00008066"/>
    </source>
</evidence>
<dbReference type="PANTHER" id="PTHR22950:SF461">
    <property type="entry name" value="AMINO ACID TRANSPORTER TRANSMEMBRANE DOMAIN-CONTAINING PROTEIN"/>
    <property type="match status" value="1"/>
</dbReference>
<evidence type="ECO:0000256" key="4">
    <source>
        <dbReference type="ARBA" id="ARBA00022989"/>
    </source>
</evidence>
<keyword evidence="3 7" id="KW-0812">Transmembrane</keyword>
<organism evidence="9 10">
    <name type="scientific">[Torrubiella] hemipterigena</name>
    <dbReference type="NCBI Taxonomy" id="1531966"/>
    <lineage>
        <taxon>Eukaryota</taxon>
        <taxon>Fungi</taxon>
        <taxon>Dikarya</taxon>
        <taxon>Ascomycota</taxon>
        <taxon>Pezizomycotina</taxon>
        <taxon>Sordariomycetes</taxon>
        <taxon>Hypocreomycetidae</taxon>
        <taxon>Hypocreales</taxon>
        <taxon>Clavicipitaceae</taxon>
        <taxon>Clavicipitaceae incertae sedis</taxon>
        <taxon>'Torrubiella' clade</taxon>
    </lineage>
</organism>
<feature type="transmembrane region" description="Helical" evidence="7">
    <location>
        <begin position="564"/>
        <end position="586"/>
    </location>
</feature>
<feature type="transmembrane region" description="Helical" evidence="7">
    <location>
        <begin position="495"/>
        <end position="521"/>
    </location>
</feature>
<feature type="transmembrane region" description="Helical" evidence="7">
    <location>
        <begin position="172"/>
        <end position="193"/>
    </location>
</feature>
<feature type="transmembrane region" description="Helical" evidence="7">
    <location>
        <begin position="253"/>
        <end position="273"/>
    </location>
</feature>
<dbReference type="OrthoDB" id="40134at2759"/>
<evidence type="ECO:0000313" key="10">
    <source>
        <dbReference type="Proteomes" id="UP000039046"/>
    </source>
</evidence>
<evidence type="ECO:0000259" key="8">
    <source>
        <dbReference type="Pfam" id="PF01490"/>
    </source>
</evidence>
<feature type="region of interest" description="Disordered" evidence="6">
    <location>
        <begin position="1"/>
        <end position="30"/>
    </location>
</feature>
<evidence type="ECO:0000256" key="3">
    <source>
        <dbReference type="ARBA" id="ARBA00022692"/>
    </source>
</evidence>
<feature type="transmembrane region" description="Helical" evidence="7">
    <location>
        <begin position="378"/>
        <end position="401"/>
    </location>
</feature>